<dbReference type="Proteomes" id="UP001310022">
    <property type="component" value="Unassembled WGS sequence"/>
</dbReference>
<evidence type="ECO:0000313" key="1">
    <source>
        <dbReference type="EMBL" id="GJM61582.1"/>
    </source>
</evidence>
<accession>A0AAN4VY22</accession>
<comment type="caution">
    <text evidence="1">The sequence shown here is derived from an EMBL/GenBank/DDBJ whole genome shotgun (WGS) entry which is preliminary data.</text>
</comment>
<evidence type="ECO:0000313" key="2">
    <source>
        <dbReference type="Proteomes" id="UP001310022"/>
    </source>
</evidence>
<proteinExistence type="predicted"/>
<dbReference type="EMBL" id="BQKE01000001">
    <property type="protein sequence ID" value="GJM61582.1"/>
    <property type="molecule type" value="Genomic_DNA"/>
</dbReference>
<sequence length="163" mass="19504">MIFDRYRKLESLFNESHFPQWARTPVSAQYFLAEKEKNIGNLYLSTQVAMAFEDNRQFQVLLRMAFGSEAHDQLLEMEGRYFPWLEDFMNEHREINLLQEEMHYTDFLCRETPTGFPANMLKIIHQKARLLITVNGMKRYCEWLQKGHLGSHCYFFLGEAFEC</sequence>
<keyword evidence="2" id="KW-1185">Reference proteome</keyword>
<organism evidence="1 2">
    <name type="scientific">Persicobacter diffluens</name>
    <dbReference type="NCBI Taxonomy" id="981"/>
    <lineage>
        <taxon>Bacteria</taxon>
        <taxon>Pseudomonadati</taxon>
        <taxon>Bacteroidota</taxon>
        <taxon>Cytophagia</taxon>
        <taxon>Cytophagales</taxon>
        <taxon>Persicobacteraceae</taxon>
        <taxon>Persicobacter</taxon>
    </lineage>
</organism>
<dbReference type="RefSeq" id="WP_053405596.1">
    <property type="nucleotide sequence ID" value="NZ_BQKE01000001.1"/>
</dbReference>
<protein>
    <submittedName>
        <fullName evidence="1">Uncharacterized protein</fullName>
    </submittedName>
</protein>
<name>A0AAN4VY22_9BACT</name>
<dbReference type="AlphaFoldDB" id="A0AAN4VY22"/>
<gene>
    <name evidence="1" type="ORF">PEDI_21340</name>
</gene>
<reference evidence="1 2" key="1">
    <citation type="submission" date="2021-12" db="EMBL/GenBank/DDBJ databases">
        <title>Genome sequencing of bacteria with rrn-lacking chromosome and rrn-plasmid.</title>
        <authorList>
            <person name="Anda M."/>
            <person name="Iwasaki W."/>
        </authorList>
    </citation>
    <scope>NUCLEOTIDE SEQUENCE [LARGE SCALE GENOMIC DNA]</scope>
    <source>
        <strain evidence="1 2">NBRC 15940</strain>
    </source>
</reference>